<feature type="region of interest" description="Disordered" evidence="1">
    <location>
        <begin position="59"/>
        <end position="85"/>
    </location>
</feature>
<evidence type="ECO:0000313" key="2">
    <source>
        <dbReference type="EMBL" id="MPC85540.1"/>
    </source>
</evidence>
<keyword evidence="3" id="KW-1185">Reference proteome</keyword>
<name>A0A5B7ILW1_PORTR</name>
<dbReference type="EMBL" id="VSRR010068745">
    <property type="protein sequence ID" value="MPC85540.1"/>
    <property type="molecule type" value="Genomic_DNA"/>
</dbReference>
<accession>A0A5B7ILW1</accession>
<comment type="caution">
    <text evidence="2">The sequence shown here is derived from an EMBL/GenBank/DDBJ whole genome shotgun (WGS) entry which is preliminary data.</text>
</comment>
<dbReference type="AlphaFoldDB" id="A0A5B7ILW1"/>
<evidence type="ECO:0000256" key="1">
    <source>
        <dbReference type="SAM" id="MobiDB-lite"/>
    </source>
</evidence>
<feature type="compositionally biased region" description="Pro residues" evidence="1">
    <location>
        <begin position="63"/>
        <end position="82"/>
    </location>
</feature>
<proteinExistence type="predicted"/>
<dbReference type="Proteomes" id="UP000324222">
    <property type="component" value="Unassembled WGS sequence"/>
</dbReference>
<sequence length="137" mass="14833">MTPTAFPSSSSPLVPTTPSLLPLHSPLYLPLDSRPTVKPHTPRFQCPLHHDPFVPAYIKTPILLPPPPPPPPPSPPPPPRPSPVFSSAVLVAADNGVDYEAVHLDSRRRKAGRERGKRETQGGWDVMRAGCFQSGCV</sequence>
<evidence type="ECO:0000313" key="3">
    <source>
        <dbReference type="Proteomes" id="UP000324222"/>
    </source>
</evidence>
<reference evidence="2 3" key="1">
    <citation type="submission" date="2019-05" db="EMBL/GenBank/DDBJ databases">
        <title>Another draft genome of Portunus trituberculatus and its Hox gene families provides insights of decapod evolution.</title>
        <authorList>
            <person name="Jeong J.-H."/>
            <person name="Song I."/>
            <person name="Kim S."/>
            <person name="Choi T."/>
            <person name="Kim D."/>
            <person name="Ryu S."/>
            <person name="Kim W."/>
        </authorList>
    </citation>
    <scope>NUCLEOTIDE SEQUENCE [LARGE SCALE GENOMIC DNA]</scope>
    <source>
        <tissue evidence="2">Muscle</tissue>
    </source>
</reference>
<gene>
    <name evidence="2" type="ORF">E2C01_080321</name>
</gene>
<protein>
    <submittedName>
        <fullName evidence="2">Uncharacterized protein</fullName>
    </submittedName>
</protein>
<organism evidence="2 3">
    <name type="scientific">Portunus trituberculatus</name>
    <name type="common">Swimming crab</name>
    <name type="synonym">Neptunus trituberculatus</name>
    <dbReference type="NCBI Taxonomy" id="210409"/>
    <lineage>
        <taxon>Eukaryota</taxon>
        <taxon>Metazoa</taxon>
        <taxon>Ecdysozoa</taxon>
        <taxon>Arthropoda</taxon>
        <taxon>Crustacea</taxon>
        <taxon>Multicrustacea</taxon>
        <taxon>Malacostraca</taxon>
        <taxon>Eumalacostraca</taxon>
        <taxon>Eucarida</taxon>
        <taxon>Decapoda</taxon>
        <taxon>Pleocyemata</taxon>
        <taxon>Brachyura</taxon>
        <taxon>Eubrachyura</taxon>
        <taxon>Portunoidea</taxon>
        <taxon>Portunidae</taxon>
        <taxon>Portuninae</taxon>
        <taxon>Portunus</taxon>
    </lineage>
</organism>